<name>A0ABW4S9B4_9RHOB</name>
<evidence type="ECO:0000313" key="1">
    <source>
        <dbReference type="EMBL" id="MFD1914151.1"/>
    </source>
</evidence>
<dbReference type="Proteomes" id="UP001597353">
    <property type="component" value="Unassembled WGS sequence"/>
</dbReference>
<comment type="caution">
    <text evidence="1">The sequence shown here is derived from an EMBL/GenBank/DDBJ whole genome shotgun (WGS) entry which is preliminary data.</text>
</comment>
<accession>A0ABW4S9B4</accession>
<keyword evidence="2" id="KW-1185">Reference proteome</keyword>
<dbReference type="EMBL" id="JBHUGH010000034">
    <property type="protein sequence ID" value="MFD1914151.1"/>
    <property type="molecule type" value="Genomic_DNA"/>
</dbReference>
<proteinExistence type="predicted"/>
<gene>
    <name evidence="1" type="ORF">ACFSGJ_18265</name>
</gene>
<protein>
    <submittedName>
        <fullName evidence="1">Uncharacterized protein</fullName>
    </submittedName>
</protein>
<reference evidence="2" key="1">
    <citation type="journal article" date="2019" name="Int. J. Syst. Evol. Microbiol.">
        <title>The Global Catalogue of Microorganisms (GCM) 10K type strain sequencing project: providing services to taxonomists for standard genome sequencing and annotation.</title>
        <authorList>
            <consortium name="The Broad Institute Genomics Platform"/>
            <consortium name="The Broad Institute Genome Sequencing Center for Infectious Disease"/>
            <person name="Wu L."/>
            <person name="Ma J."/>
        </authorList>
    </citation>
    <scope>NUCLEOTIDE SEQUENCE [LARGE SCALE GENOMIC DNA]</scope>
    <source>
        <strain evidence="2">CGMCC 4.7242</strain>
    </source>
</reference>
<evidence type="ECO:0000313" key="2">
    <source>
        <dbReference type="Proteomes" id="UP001597353"/>
    </source>
</evidence>
<organism evidence="1 2">
    <name type="scientific">Halodurantibacterium flavum</name>
    <dbReference type="NCBI Taxonomy" id="1382802"/>
    <lineage>
        <taxon>Bacteria</taxon>
        <taxon>Pseudomonadati</taxon>
        <taxon>Pseudomonadota</taxon>
        <taxon>Alphaproteobacteria</taxon>
        <taxon>Rhodobacterales</taxon>
        <taxon>Paracoccaceae</taxon>
        <taxon>Halodurantibacterium</taxon>
    </lineage>
</organism>
<sequence length="108" mass="12192">MFKGVFLALRCQEQNTNICAAQQSVRNQKFGVAGVDSFVAEIIYRTLSYLRIGISVTTVGFDDHTAQQVRRRNGLHHFDHGDAGLVAAHYYLRPPPKGRAKFVVRQLF</sequence>